<evidence type="ECO:0000256" key="8">
    <source>
        <dbReference type="ARBA" id="ARBA00068659"/>
    </source>
</evidence>
<comment type="subunit">
    <text evidence="9">Homodimer.</text>
</comment>
<evidence type="ECO:0000259" key="16">
    <source>
        <dbReference type="Pfam" id="PF01488"/>
    </source>
</evidence>
<sequence>MKAAWYHTGRESAPGVALCWKIEGARNVKIQVVGINHRDAPLAVRERAAIAPERLPDVYRQASNLSGQEGLVVLSTCNRTEIYAAGPVALVDLFAWWEEQAGVPRGEFAEAAFWKQDGEAAQHLMRVASGIDSMVLGETQILGQVKDAYHVAQEQGAVGRLHRLFHYAFRAGKRAHSETDIGKNALSLGYAVVELSKKVFGRIDDRTVLVIGAGETGGLVARHLGAQGAGRLFIANRTSSRAAALAQEVGGSPVSWDELFPALEMADIVVSCTSAPGTIITREMIQRLVKGQAHKFRFFFDMAVPRDIDPAIQEVSRSIFLYDIDDVTRVVDANLAKRQREVRKVEKIITQETAQLEAELGASQVAPVIRSLREKAEAIRQEELAKALNRLPNLSPDEQAVVAETTRLIMNKFLNDAMVSMRSWGGDEAKRSYLDAVRELFRLPEETRIDGRMV</sequence>
<dbReference type="UniPathway" id="UPA00251">
    <property type="reaction ID" value="UER00316"/>
</dbReference>
<evidence type="ECO:0000256" key="4">
    <source>
        <dbReference type="ARBA" id="ARBA00022857"/>
    </source>
</evidence>
<dbReference type="InterPro" id="IPR018214">
    <property type="entry name" value="GluRdtase_CS"/>
</dbReference>
<comment type="domain">
    <text evidence="9">Possesses an unusual extended V-shaped dimeric structure with each monomer consisting of three distinct domains arranged along a curved 'spinal' alpha-helix. The N-terminal catalytic domain specifically recognizes the glutamate moiety of the substrate. The second domain is the NADPH-binding domain, and the third C-terminal domain is responsible for dimerization.</text>
</comment>
<dbReference type="HAMAP" id="MF_00087">
    <property type="entry name" value="Glu_tRNA_reductase"/>
    <property type="match status" value="1"/>
</dbReference>
<dbReference type="Gene3D" id="3.40.50.720">
    <property type="entry name" value="NAD(P)-binding Rossmann-like Domain"/>
    <property type="match status" value="1"/>
</dbReference>
<evidence type="ECO:0000259" key="17">
    <source>
        <dbReference type="Pfam" id="PF05201"/>
    </source>
</evidence>
<keyword evidence="6 9" id="KW-0627">Porphyrin biosynthesis</keyword>
<protein>
    <recommendedName>
        <fullName evidence="8 9">Glutamyl-tRNA reductase</fullName>
        <shortName evidence="9">GluTR</shortName>
        <ecNumber evidence="3 9">1.2.1.70</ecNumber>
    </recommendedName>
</protein>
<evidence type="ECO:0000256" key="11">
    <source>
        <dbReference type="PIRSR" id="PIRSR000445-2"/>
    </source>
</evidence>
<dbReference type="Gene3D" id="3.30.460.30">
    <property type="entry name" value="Glutamyl-tRNA reductase, N-terminal domain"/>
    <property type="match status" value="1"/>
</dbReference>
<dbReference type="NCBIfam" id="TIGR01035">
    <property type="entry name" value="hemA"/>
    <property type="match status" value="1"/>
</dbReference>
<evidence type="ECO:0000256" key="6">
    <source>
        <dbReference type="ARBA" id="ARBA00023244"/>
    </source>
</evidence>
<keyword evidence="19" id="KW-1185">Reference proteome</keyword>
<dbReference type="InterPro" id="IPR036453">
    <property type="entry name" value="GluRdtase_dimer_dom_sf"/>
</dbReference>
<dbReference type="CDD" id="cd05213">
    <property type="entry name" value="NAD_bind_Glutamyl_tRNA_reduct"/>
    <property type="match status" value="1"/>
</dbReference>
<feature type="binding site" evidence="9 11">
    <location>
        <position position="144"/>
    </location>
    <ligand>
        <name>substrate</name>
    </ligand>
</feature>
<feature type="binding site" evidence="9 11">
    <location>
        <position position="133"/>
    </location>
    <ligand>
        <name>substrate</name>
    </ligand>
</feature>
<comment type="pathway">
    <text evidence="1 9 14">Porphyrin-containing compound metabolism; protoporphyrin-IX biosynthesis; 5-aminolevulinate from L-glutamyl-tRNA(Glu): step 1/2.</text>
</comment>
<dbReference type="InterPro" id="IPR000343">
    <property type="entry name" value="4pyrrol_synth_GluRdtase"/>
</dbReference>
<evidence type="ECO:0000313" key="19">
    <source>
        <dbReference type="Proteomes" id="UP000533476"/>
    </source>
</evidence>
<evidence type="ECO:0000256" key="14">
    <source>
        <dbReference type="RuleBase" id="RU000584"/>
    </source>
</evidence>
<feature type="binding site" evidence="9 12">
    <location>
        <begin position="212"/>
        <end position="217"/>
    </location>
    <ligand>
        <name>NADP(+)</name>
        <dbReference type="ChEBI" id="CHEBI:58349"/>
    </ligand>
</feature>
<dbReference type="Pfam" id="PF05201">
    <property type="entry name" value="GlutR_N"/>
    <property type="match status" value="1"/>
</dbReference>
<comment type="miscellaneous">
    <text evidence="9">During catalysis, the active site Cys acts as a nucleophile attacking the alpha-carbonyl group of tRNA-bound glutamate with the formation of a thioester intermediate between enzyme and glutamate, and the concomitant release of tRNA(Glu). The thioester intermediate is finally reduced by direct hydride transfer from NADPH, to form the product GSA.</text>
</comment>
<proteinExistence type="inferred from homology"/>
<dbReference type="SUPFAM" id="SSF69075">
    <property type="entry name" value="Glutamyl tRNA-reductase dimerization domain"/>
    <property type="match status" value="1"/>
</dbReference>
<dbReference type="PANTHER" id="PTHR43013:SF1">
    <property type="entry name" value="GLUTAMYL-TRNA REDUCTASE"/>
    <property type="match status" value="1"/>
</dbReference>
<comment type="caution">
    <text evidence="18">The sequence shown here is derived from an EMBL/GenBank/DDBJ whole genome shotgun (WGS) entry which is preliminary data.</text>
</comment>
<evidence type="ECO:0000256" key="10">
    <source>
        <dbReference type="PIRSR" id="PIRSR000445-1"/>
    </source>
</evidence>
<dbReference type="FunFam" id="3.30.460.30:FF:000001">
    <property type="entry name" value="Glutamyl-tRNA reductase"/>
    <property type="match status" value="1"/>
</dbReference>
<evidence type="ECO:0000256" key="13">
    <source>
        <dbReference type="PIRSR" id="PIRSR000445-4"/>
    </source>
</evidence>
<name>A0A7Y0L601_9FIRM</name>
<dbReference type="Pfam" id="PF01488">
    <property type="entry name" value="Shikimate_DH"/>
    <property type="match status" value="1"/>
</dbReference>
<feature type="binding site" evidence="9 11">
    <location>
        <begin position="76"/>
        <end position="79"/>
    </location>
    <ligand>
        <name>substrate</name>
    </ligand>
</feature>
<keyword evidence="5 9" id="KW-0560">Oxidoreductase</keyword>
<dbReference type="InterPro" id="IPR036291">
    <property type="entry name" value="NAD(P)-bd_dom_sf"/>
</dbReference>
<feature type="active site" description="Nucleophile" evidence="9 10">
    <location>
        <position position="77"/>
    </location>
</feature>
<dbReference type="GO" id="GO:0008883">
    <property type="term" value="F:glutamyl-tRNA reductase activity"/>
    <property type="evidence" value="ECO:0007669"/>
    <property type="project" value="UniProtKB-UniRule"/>
</dbReference>
<evidence type="ECO:0000256" key="5">
    <source>
        <dbReference type="ARBA" id="ARBA00023002"/>
    </source>
</evidence>
<gene>
    <name evidence="9" type="primary">hemA</name>
    <name evidence="18" type="ORF">HIJ39_16090</name>
</gene>
<keyword evidence="4 9" id="KW-0521">NADP</keyword>
<feature type="site" description="Important for activity" evidence="9 13">
    <location>
        <position position="123"/>
    </location>
</feature>
<dbReference type="Pfam" id="PF00745">
    <property type="entry name" value="GlutR_dimer"/>
    <property type="match status" value="1"/>
</dbReference>
<evidence type="ECO:0000259" key="15">
    <source>
        <dbReference type="Pfam" id="PF00745"/>
    </source>
</evidence>
<evidence type="ECO:0000256" key="7">
    <source>
        <dbReference type="ARBA" id="ARBA00047464"/>
    </source>
</evidence>
<dbReference type="AlphaFoldDB" id="A0A7Y0L601"/>
<evidence type="ECO:0000313" key="18">
    <source>
        <dbReference type="EMBL" id="NMP23856.1"/>
    </source>
</evidence>
<evidence type="ECO:0000256" key="12">
    <source>
        <dbReference type="PIRSR" id="PIRSR000445-3"/>
    </source>
</evidence>
<feature type="binding site" evidence="9 11">
    <location>
        <begin position="138"/>
        <end position="140"/>
    </location>
    <ligand>
        <name>substrate</name>
    </ligand>
</feature>
<dbReference type="PIRSF" id="PIRSF000445">
    <property type="entry name" value="4pyrrol_synth_GluRdtase"/>
    <property type="match status" value="1"/>
</dbReference>
<dbReference type="EMBL" id="JABBVZ010000069">
    <property type="protein sequence ID" value="NMP23856.1"/>
    <property type="molecule type" value="Genomic_DNA"/>
</dbReference>
<comment type="function">
    <text evidence="9">Catalyzes the NADPH-dependent reduction of glutamyl-tRNA(Glu) to glutamate 1-semialdehyde (GSA).</text>
</comment>
<feature type="domain" description="Glutamyl-tRNA reductase N-terminal" evidence="17">
    <location>
        <begin position="33"/>
        <end position="179"/>
    </location>
</feature>
<dbReference type="SUPFAM" id="SSF51735">
    <property type="entry name" value="NAD(P)-binding Rossmann-fold domains"/>
    <property type="match status" value="1"/>
</dbReference>
<feature type="domain" description="Tetrapyrrole biosynthesis glutamyl-tRNA reductase dimerisation" evidence="15">
    <location>
        <begin position="344"/>
        <end position="443"/>
    </location>
</feature>
<evidence type="ECO:0000256" key="1">
    <source>
        <dbReference type="ARBA" id="ARBA00005059"/>
    </source>
</evidence>
<dbReference type="Proteomes" id="UP000533476">
    <property type="component" value="Unassembled WGS sequence"/>
</dbReference>
<dbReference type="FunFam" id="3.40.50.720:FF:000031">
    <property type="entry name" value="Glutamyl-tRNA reductase"/>
    <property type="match status" value="1"/>
</dbReference>
<dbReference type="PANTHER" id="PTHR43013">
    <property type="entry name" value="GLUTAMYL-TRNA REDUCTASE"/>
    <property type="match status" value="1"/>
</dbReference>
<evidence type="ECO:0000256" key="2">
    <source>
        <dbReference type="ARBA" id="ARBA00005916"/>
    </source>
</evidence>
<dbReference type="EC" id="1.2.1.70" evidence="3 9"/>
<comment type="similarity">
    <text evidence="2 9 14">Belongs to the glutamyl-tRNA reductase family.</text>
</comment>
<dbReference type="InterPro" id="IPR036343">
    <property type="entry name" value="GluRdtase_N_sf"/>
</dbReference>
<evidence type="ECO:0000256" key="9">
    <source>
        <dbReference type="HAMAP-Rule" id="MF_00087"/>
    </source>
</evidence>
<organism evidence="18 19">
    <name type="scientific">Sulfobacillus harzensis</name>
    <dbReference type="NCBI Taxonomy" id="2729629"/>
    <lineage>
        <taxon>Bacteria</taxon>
        <taxon>Bacillati</taxon>
        <taxon>Bacillota</taxon>
        <taxon>Clostridia</taxon>
        <taxon>Eubacteriales</taxon>
        <taxon>Clostridiales Family XVII. Incertae Sedis</taxon>
        <taxon>Sulfobacillus</taxon>
    </lineage>
</organism>
<dbReference type="PROSITE" id="PS00747">
    <property type="entry name" value="GLUTR"/>
    <property type="match status" value="1"/>
</dbReference>
<dbReference type="GO" id="GO:0019353">
    <property type="term" value="P:protoporphyrinogen IX biosynthetic process from glutamate"/>
    <property type="evidence" value="ECO:0007669"/>
    <property type="project" value="TreeGrafter"/>
</dbReference>
<feature type="domain" description="Quinate/shikimate 5-dehydrogenase/glutamyl-tRNA reductase" evidence="16">
    <location>
        <begin position="194"/>
        <end position="330"/>
    </location>
</feature>
<accession>A0A7Y0L601</accession>
<comment type="catalytic activity">
    <reaction evidence="7 9 14">
        <text>(S)-4-amino-5-oxopentanoate + tRNA(Glu) + NADP(+) = L-glutamyl-tRNA(Glu) + NADPH + H(+)</text>
        <dbReference type="Rhea" id="RHEA:12344"/>
        <dbReference type="Rhea" id="RHEA-COMP:9663"/>
        <dbReference type="Rhea" id="RHEA-COMP:9680"/>
        <dbReference type="ChEBI" id="CHEBI:15378"/>
        <dbReference type="ChEBI" id="CHEBI:57501"/>
        <dbReference type="ChEBI" id="CHEBI:57783"/>
        <dbReference type="ChEBI" id="CHEBI:58349"/>
        <dbReference type="ChEBI" id="CHEBI:78442"/>
        <dbReference type="ChEBI" id="CHEBI:78520"/>
        <dbReference type="EC" id="1.2.1.70"/>
    </reaction>
</comment>
<dbReference type="GO" id="GO:0050661">
    <property type="term" value="F:NADP binding"/>
    <property type="evidence" value="ECO:0007669"/>
    <property type="project" value="InterPro"/>
</dbReference>
<dbReference type="InterPro" id="IPR006151">
    <property type="entry name" value="Shikm_DH/Glu-tRNA_Rdtase"/>
</dbReference>
<evidence type="ECO:0000256" key="3">
    <source>
        <dbReference type="ARBA" id="ARBA00012970"/>
    </source>
</evidence>
<dbReference type="InterPro" id="IPR015895">
    <property type="entry name" value="4pyrrol_synth_GluRdtase_N"/>
</dbReference>
<dbReference type="InterPro" id="IPR015896">
    <property type="entry name" value="4pyrrol_synth_GluRdtase_dimer"/>
</dbReference>
<reference evidence="18 19" key="1">
    <citation type="submission" date="2020-04" db="EMBL/GenBank/DDBJ databases">
        <authorList>
            <person name="Zhang R."/>
            <person name="Schippers A."/>
        </authorList>
    </citation>
    <scope>NUCLEOTIDE SEQUENCE [LARGE SCALE GENOMIC DNA]</scope>
    <source>
        <strain evidence="18 19">DSM 109850</strain>
    </source>
</reference>
<dbReference type="SUPFAM" id="SSF69742">
    <property type="entry name" value="Glutamyl tRNA-reductase catalytic, N-terminal domain"/>
    <property type="match status" value="1"/>
</dbReference>